<keyword evidence="4" id="KW-0804">Transcription</keyword>
<keyword evidence="2" id="KW-0805">Transcription regulation</keyword>
<keyword evidence="9" id="KW-1185">Reference proteome</keyword>
<dbReference type="GO" id="GO:0000124">
    <property type="term" value="C:SAGA complex"/>
    <property type="evidence" value="ECO:0007669"/>
    <property type="project" value="TreeGrafter"/>
</dbReference>
<dbReference type="FunFam" id="1.10.20.10:FF:000023">
    <property type="entry name" value="transcription initiation protein SPT3 homolog"/>
    <property type="match status" value="1"/>
</dbReference>
<dbReference type="GO" id="GO:0003712">
    <property type="term" value="F:transcription coregulator activity"/>
    <property type="evidence" value="ECO:0007669"/>
    <property type="project" value="TreeGrafter"/>
</dbReference>
<name>A0A9N9CC47_9GLOM</name>
<evidence type="ECO:0000256" key="6">
    <source>
        <dbReference type="ARBA" id="ARBA00061274"/>
    </source>
</evidence>
<dbReference type="EMBL" id="CAJVPY010003547">
    <property type="protein sequence ID" value="CAG8594619.1"/>
    <property type="molecule type" value="Genomic_DNA"/>
</dbReference>
<dbReference type="InterPro" id="IPR023393">
    <property type="entry name" value="START-like_dom_sf"/>
</dbReference>
<dbReference type="InterPro" id="IPR055261">
    <property type="entry name" value="PI_transfer_N"/>
</dbReference>
<comment type="similarity">
    <text evidence="6">Belongs to the SPT3 family.</text>
</comment>
<evidence type="ECO:0000313" key="8">
    <source>
        <dbReference type="EMBL" id="CAG8594619.1"/>
    </source>
</evidence>
<proteinExistence type="inferred from homology"/>
<dbReference type="AlphaFoldDB" id="A0A9N9CC47"/>
<reference evidence="8" key="1">
    <citation type="submission" date="2021-06" db="EMBL/GenBank/DDBJ databases">
        <authorList>
            <person name="Kallberg Y."/>
            <person name="Tangrot J."/>
            <person name="Rosling A."/>
        </authorList>
    </citation>
    <scope>NUCLEOTIDE SEQUENCE</scope>
    <source>
        <strain evidence="8">MA453B</strain>
    </source>
</reference>
<dbReference type="CDD" id="cd22926">
    <property type="entry name" value="HFD_SPT3"/>
    <property type="match status" value="1"/>
</dbReference>
<comment type="subcellular location">
    <subcellularLocation>
        <location evidence="1">Nucleus</location>
    </subcellularLocation>
</comment>
<dbReference type="SUPFAM" id="SSF47113">
    <property type="entry name" value="Histone-fold"/>
    <property type="match status" value="2"/>
</dbReference>
<dbReference type="InterPro" id="IPR009072">
    <property type="entry name" value="Histone-fold"/>
</dbReference>
<dbReference type="GO" id="GO:0006357">
    <property type="term" value="P:regulation of transcription by RNA polymerase II"/>
    <property type="evidence" value="ECO:0007669"/>
    <property type="project" value="UniProtKB-ARBA"/>
</dbReference>
<dbReference type="OrthoDB" id="66982at2759"/>
<protein>
    <submittedName>
        <fullName evidence="8">12224_t:CDS:1</fullName>
    </submittedName>
</protein>
<sequence>MEKEKSKYRYSSEIQQMMFVFGEVPEPLTETIQLVEDIVRSQVIEIIIQAAAQAAKRGSRYMSSEDLIFLIRHDRAKVNRLRTYLSWKDVRKNVKDTGNDAVEETIEEPSAAYNDSIQRLKDADEITRAMTREEYVHYSECRQASFTYRKAKRFREWANMSAYIDMKPNDDIIDILGFLTFEMVSTLTETALRVKRDLDKDQKMHNKGLKRPRENYDTGGNVFLFSLPPPEQTALQPSHIHEAFRRLQMVAQLYSVAEASKAETSGGEGVEVIKNESYDNGKELWHPAERLNFTKKRGMPTLIVRQNGYMKENFKLITESMHIDESRGEVENALNISEDLLEKRKVVIIDVANDPIEAKDYQEDEDPTLFHSEKTGRGPLKGDWIKTVTPVMTCYKLVTIEFKWFGLQTKMEAFTQDFHRQVFCWTDKWFGMTLEDIRELEDKTKLDLDESLSKPLEVTEATETVVVKA</sequence>
<feature type="domain" description="Phosphatidylinositol transfer protein N-terminal" evidence="7">
    <location>
        <begin position="250"/>
        <end position="296"/>
    </location>
</feature>
<evidence type="ECO:0000256" key="4">
    <source>
        <dbReference type="ARBA" id="ARBA00023163"/>
    </source>
</evidence>
<gene>
    <name evidence="8" type="ORF">DERYTH_LOCUS7331</name>
</gene>
<evidence type="ECO:0000256" key="3">
    <source>
        <dbReference type="ARBA" id="ARBA00023159"/>
    </source>
</evidence>
<dbReference type="Gene3D" id="1.10.20.10">
    <property type="entry name" value="Histone, subunit A"/>
    <property type="match status" value="1"/>
</dbReference>
<comment type="caution">
    <text evidence="8">The sequence shown here is derived from an EMBL/GenBank/DDBJ whole genome shotgun (WGS) entry which is preliminary data.</text>
</comment>
<dbReference type="Proteomes" id="UP000789405">
    <property type="component" value="Unassembled WGS sequence"/>
</dbReference>
<dbReference type="SUPFAM" id="SSF55961">
    <property type="entry name" value="Bet v1-like"/>
    <property type="match status" value="1"/>
</dbReference>
<organism evidence="8 9">
    <name type="scientific">Dentiscutata erythropus</name>
    <dbReference type="NCBI Taxonomy" id="1348616"/>
    <lineage>
        <taxon>Eukaryota</taxon>
        <taxon>Fungi</taxon>
        <taxon>Fungi incertae sedis</taxon>
        <taxon>Mucoromycota</taxon>
        <taxon>Glomeromycotina</taxon>
        <taxon>Glomeromycetes</taxon>
        <taxon>Diversisporales</taxon>
        <taxon>Gigasporaceae</taxon>
        <taxon>Dentiscutata</taxon>
    </lineage>
</organism>
<dbReference type="Gene3D" id="3.30.530.20">
    <property type="match status" value="2"/>
</dbReference>
<dbReference type="GO" id="GO:0046982">
    <property type="term" value="F:protein heterodimerization activity"/>
    <property type="evidence" value="ECO:0007669"/>
    <property type="project" value="InterPro"/>
</dbReference>
<evidence type="ECO:0000259" key="7">
    <source>
        <dbReference type="Pfam" id="PF02121"/>
    </source>
</evidence>
<dbReference type="GO" id="GO:0006366">
    <property type="term" value="P:transcription by RNA polymerase II"/>
    <property type="evidence" value="ECO:0007669"/>
    <property type="project" value="InterPro"/>
</dbReference>
<dbReference type="Pfam" id="PF02269">
    <property type="entry name" value="TFIID-18kDa"/>
    <property type="match status" value="1"/>
</dbReference>
<keyword evidence="3" id="KW-0010">Activator</keyword>
<dbReference type="PANTHER" id="PTHR11380:SF16">
    <property type="entry name" value="TRANSCRIPTION INITIATION PROTEIN SPT3 HOMOLOG"/>
    <property type="match status" value="1"/>
</dbReference>
<evidence type="ECO:0000256" key="2">
    <source>
        <dbReference type="ARBA" id="ARBA00023015"/>
    </source>
</evidence>
<keyword evidence="5" id="KW-0539">Nucleus</keyword>
<dbReference type="GO" id="GO:0005634">
    <property type="term" value="C:nucleus"/>
    <property type="evidence" value="ECO:0007669"/>
    <property type="project" value="UniProtKB-SubCell"/>
</dbReference>
<dbReference type="InterPro" id="IPR003195">
    <property type="entry name" value="TFIID_TAF13"/>
</dbReference>
<accession>A0A9N9CC47</accession>
<evidence type="ECO:0000313" key="9">
    <source>
        <dbReference type="Proteomes" id="UP000789405"/>
    </source>
</evidence>
<evidence type="ECO:0000256" key="1">
    <source>
        <dbReference type="ARBA" id="ARBA00004123"/>
    </source>
</evidence>
<feature type="domain" description="Phosphatidylinositol transfer protein N-terminal" evidence="7">
    <location>
        <begin position="306"/>
        <end position="445"/>
    </location>
</feature>
<evidence type="ECO:0000256" key="5">
    <source>
        <dbReference type="ARBA" id="ARBA00023242"/>
    </source>
</evidence>
<dbReference type="PANTHER" id="PTHR11380">
    <property type="entry name" value="TRANSCRIPTION INITIATION FACTOR TFIID/SUPT3-RELATED"/>
    <property type="match status" value="1"/>
</dbReference>
<dbReference type="Pfam" id="PF02121">
    <property type="entry name" value="IP_trans"/>
    <property type="match status" value="2"/>
</dbReference>